<dbReference type="Pfam" id="PF00151">
    <property type="entry name" value="Lipase"/>
    <property type="match status" value="1"/>
</dbReference>
<comment type="similarity">
    <text evidence="2 4">Belongs to the AB hydrolase superfamily. Lipase family.</text>
</comment>
<name>A0A1E1W1Y4_PECGO</name>
<dbReference type="PRINTS" id="PR00821">
    <property type="entry name" value="TAGLIPASE"/>
</dbReference>
<dbReference type="GO" id="GO:0005615">
    <property type="term" value="C:extracellular space"/>
    <property type="evidence" value="ECO:0007669"/>
    <property type="project" value="TreeGrafter"/>
</dbReference>
<evidence type="ECO:0000256" key="3">
    <source>
        <dbReference type="ARBA" id="ARBA00022525"/>
    </source>
</evidence>
<evidence type="ECO:0000256" key="2">
    <source>
        <dbReference type="ARBA" id="ARBA00010701"/>
    </source>
</evidence>
<sequence>MNKVLLLCLAAILSSCSSSPIEISKQVSRYGELNSYYVYSRDNPRQPTRIYPTVQSVNLDTRTFRSKVVLLVHDHGEMLGTSLDTVVTDALLSTEDVTVIVVDWSLVASQPYANAVAQVANIGANIAELIRILLQYRRFTLANLHLVGFGLGAHIVGYAARSTNGDVARITGLDPSRMEGILNTGHLKASDAAYVEVIHTDGQGDEAIGVGIPLGHVDFFPNGGTDQPGCRDNACNHRRAYELFAASITHESRIGNRCPSDVVPSLNDCHGFTLGMGTNNLVKYGSGSYFLETGRTYPYSITLDLIPDVPDEL</sequence>
<dbReference type="PANTHER" id="PTHR11610">
    <property type="entry name" value="LIPASE"/>
    <property type="match status" value="1"/>
</dbReference>
<dbReference type="SUPFAM" id="SSF53474">
    <property type="entry name" value="alpha/beta-Hydrolases"/>
    <property type="match status" value="1"/>
</dbReference>
<accession>A0A1E1W1Y4</accession>
<dbReference type="GO" id="GO:0016298">
    <property type="term" value="F:lipase activity"/>
    <property type="evidence" value="ECO:0007669"/>
    <property type="project" value="InterPro"/>
</dbReference>
<feature type="domain" description="Lipase" evidence="6">
    <location>
        <begin position="39"/>
        <end position="271"/>
    </location>
</feature>
<dbReference type="PROSITE" id="PS51257">
    <property type="entry name" value="PROKAR_LIPOPROTEIN"/>
    <property type="match status" value="1"/>
</dbReference>
<evidence type="ECO:0000256" key="1">
    <source>
        <dbReference type="ARBA" id="ARBA00004613"/>
    </source>
</evidence>
<dbReference type="GO" id="GO:0016042">
    <property type="term" value="P:lipid catabolic process"/>
    <property type="evidence" value="ECO:0007669"/>
    <property type="project" value="TreeGrafter"/>
</dbReference>
<dbReference type="InterPro" id="IPR000734">
    <property type="entry name" value="TAG_lipase"/>
</dbReference>
<evidence type="ECO:0000256" key="5">
    <source>
        <dbReference type="SAM" id="SignalP"/>
    </source>
</evidence>
<protein>
    <recommendedName>
        <fullName evidence="6">Lipase domain-containing protein</fullName>
    </recommendedName>
</protein>
<dbReference type="Gene3D" id="3.40.50.1820">
    <property type="entry name" value="alpha/beta hydrolase"/>
    <property type="match status" value="1"/>
</dbReference>
<evidence type="ECO:0000256" key="4">
    <source>
        <dbReference type="RuleBase" id="RU004262"/>
    </source>
</evidence>
<comment type="subcellular location">
    <subcellularLocation>
        <location evidence="1">Secreted</location>
    </subcellularLocation>
</comment>
<dbReference type="GO" id="GO:0017171">
    <property type="term" value="F:serine hydrolase activity"/>
    <property type="evidence" value="ECO:0007669"/>
    <property type="project" value="TreeGrafter"/>
</dbReference>
<dbReference type="InterPro" id="IPR029058">
    <property type="entry name" value="AB_hydrolase_fold"/>
</dbReference>
<dbReference type="EMBL" id="GDQN01010826">
    <property type="protein sequence ID" value="JAT80228.1"/>
    <property type="molecule type" value="Transcribed_RNA"/>
</dbReference>
<dbReference type="InterPro" id="IPR013818">
    <property type="entry name" value="Lipase"/>
</dbReference>
<dbReference type="EMBL" id="GDQN01010047">
    <property type="protein sequence ID" value="JAT81007.1"/>
    <property type="molecule type" value="Transcribed_RNA"/>
</dbReference>
<feature type="signal peptide" evidence="5">
    <location>
        <begin position="1"/>
        <end position="18"/>
    </location>
</feature>
<feature type="chain" id="PRO_5009115108" description="Lipase domain-containing protein" evidence="5">
    <location>
        <begin position="19"/>
        <end position="313"/>
    </location>
</feature>
<dbReference type="AlphaFoldDB" id="A0A1E1W1Y4"/>
<gene>
    <name evidence="7" type="ORF">g.10515</name>
    <name evidence="8" type="ORF">g.10516</name>
</gene>
<proteinExistence type="inferred from homology"/>
<evidence type="ECO:0000313" key="7">
    <source>
        <dbReference type="EMBL" id="JAT80228.1"/>
    </source>
</evidence>
<keyword evidence="3" id="KW-0964">Secreted</keyword>
<reference evidence="8" key="1">
    <citation type="submission" date="2015-09" db="EMBL/GenBank/DDBJ databases">
        <title>De novo assembly of Pectinophora gossypiella (Pink Bollworm) gut transcriptome.</title>
        <authorList>
            <person name="Tassone E.E."/>
        </authorList>
    </citation>
    <scope>NUCLEOTIDE SEQUENCE</scope>
</reference>
<evidence type="ECO:0000313" key="8">
    <source>
        <dbReference type="EMBL" id="JAT81007.1"/>
    </source>
</evidence>
<keyword evidence="5" id="KW-0732">Signal</keyword>
<evidence type="ECO:0000259" key="6">
    <source>
        <dbReference type="Pfam" id="PF00151"/>
    </source>
</evidence>
<organism evidence="8">
    <name type="scientific">Pectinophora gossypiella</name>
    <name type="common">Cotton pink bollworm</name>
    <name type="synonym">Depressaria gossypiella</name>
    <dbReference type="NCBI Taxonomy" id="13191"/>
    <lineage>
        <taxon>Eukaryota</taxon>
        <taxon>Metazoa</taxon>
        <taxon>Ecdysozoa</taxon>
        <taxon>Arthropoda</taxon>
        <taxon>Hexapoda</taxon>
        <taxon>Insecta</taxon>
        <taxon>Pterygota</taxon>
        <taxon>Neoptera</taxon>
        <taxon>Endopterygota</taxon>
        <taxon>Lepidoptera</taxon>
        <taxon>Glossata</taxon>
        <taxon>Ditrysia</taxon>
        <taxon>Gelechioidea</taxon>
        <taxon>Gelechiidae</taxon>
        <taxon>Apatetrinae</taxon>
        <taxon>Pectinophora</taxon>
    </lineage>
</organism>
<dbReference type="OrthoDB" id="199913at2759"/>
<dbReference type="PANTHER" id="PTHR11610:SF173">
    <property type="entry name" value="LIPASE DOMAIN-CONTAINING PROTEIN-RELATED"/>
    <property type="match status" value="1"/>
</dbReference>